<dbReference type="GO" id="GO:0005886">
    <property type="term" value="C:plasma membrane"/>
    <property type="evidence" value="ECO:0000318"/>
    <property type="project" value="GO_Central"/>
</dbReference>
<dbReference type="InterPro" id="IPR008972">
    <property type="entry name" value="Cupredoxin"/>
</dbReference>
<keyword evidence="4" id="KW-0732">Signal</keyword>
<keyword evidence="3" id="KW-0812">Transmembrane</keyword>
<dbReference type="STRING" id="3659.A0A0A0LI34"/>
<dbReference type="PANTHER" id="PTHR33021:SF522">
    <property type="entry name" value="PHYTOCYANIN DOMAIN-CONTAINING PROTEIN"/>
    <property type="match status" value="1"/>
</dbReference>
<name>A0A0A0LI34_CUCSA</name>
<reference evidence="6 7" key="3">
    <citation type="journal article" date="2010" name="BMC Genomics">
        <title>Transcriptome sequencing and comparative analysis of cucumber flowers with different sex types.</title>
        <authorList>
            <person name="Guo S."/>
            <person name="Zheng Y."/>
            <person name="Joung J.G."/>
            <person name="Liu S."/>
            <person name="Zhang Z."/>
            <person name="Crasta O.R."/>
            <person name="Sobral B.W."/>
            <person name="Xu Y."/>
            <person name="Huang S."/>
            <person name="Fei Z."/>
        </authorList>
    </citation>
    <scope>NUCLEOTIDE SEQUENCE [LARGE SCALE GENOMIC DNA]</scope>
    <source>
        <strain evidence="7">cv. 9930</strain>
    </source>
</reference>
<reference evidence="6 7" key="4">
    <citation type="journal article" date="2011" name="BMC Genomics">
        <title>RNA-Seq improves annotation of protein-coding genes in the cucumber genome.</title>
        <authorList>
            <person name="Li Z."/>
            <person name="Zhang Z."/>
            <person name="Yan P."/>
            <person name="Huang S."/>
            <person name="Fei Z."/>
            <person name="Lin K."/>
        </authorList>
    </citation>
    <scope>NUCLEOTIDE SEQUENCE [LARGE SCALE GENOMIC DNA]</scope>
    <source>
        <strain evidence="7">cv. 9930</strain>
    </source>
</reference>
<dbReference type="eggNOG" id="ENOG502S9FB">
    <property type="taxonomic scope" value="Eukaryota"/>
</dbReference>
<organism evidence="6 7">
    <name type="scientific">Cucumis sativus</name>
    <name type="common">Cucumber</name>
    <dbReference type="NCBI Taxonomy" id="3659"/>
    <lineage>
        <taxon>Eukaryota</taxon>
        <taxon>Viridiplantae</taxon>
        <taxon>Streptophyta</taxon>
        <taxon>Embryophyta</taxon>
        <taxon>Tracheophyta</taxon>
        <taxon>Spermatophyta</taxon>
        <taxon>Magnoliopsida</taxon>
        <taxon>eudicotyledons</taxon>
        <taxon>Gunneridae</taxon>
        <taxon>Pentapetalae</taxon>
        <taxon>rosids</taxon>
        <taxon>fabids</taxon>
        <taxon>Cucurbitales</taxon>
        <taxon>Cucurbitaceae</taxon>
        <taxon>Benincaseae</taxon>
        <taxon>Cucumis</taxon>
    </lineage>
</organism>
<feature type="transmembrane region" description="Helical" evidence="3">
    <location>
        <begin position="149"/>
        <end position="167"/>
    </location>
</feature>
<dbReference type="OrthoDB" id="2015260at2759"/>
<dbReference type="KEGG" id="csv:101205894"/>
<dbReference type="EMBL" id="CM002923">
    <property type="protein sequence ID" value="KGN60694.1"/>
    <property type="molecule type" value="Genomic_DNA"/>
</dbReference>
<dbReference type="GO" id="GO:0009055">
    <property type="term" value="F:electron transfer activity"/>
    <property type="evidence" value="ECO:0007669"/>
    <property type="project" value="InterPro"/>
</dbReference>
<reference evidence="6 7" key="2">
    <citation type="journal article" date="2009" name="PLoS ONE">
        <title>An integrated genetic and cytogenetic map of the cucumber genome.</title>
        <authorList>
            <person name="Ren Y."/>
            <person name="Zhang Z."/>
            <person name="Liu J."/>
            <person name="Staub J.E."/>
            <person name="Han Y."/>
            <person name="Cheng Z."/>
            <person name="Li X."/>
            <person name="Lu J."/>
            <person name="Miao H."/>
            <person name="Kang H."/>
            <person name="Xie B."/>
            <person name="Gu X."/>
            <person name="Wang X."/>
            <person name="Du Y."/>
            <person name="Jin W."/>
            <person name="Huang S."/>
        </authorList>
    </citation>
    <scope>NUCLEOTIDE SEQUENCE [LARGE SCALE GENOMIC DNA]</scope>
    <source>
        <strain evidence="7">cv. 9930</strain>
    </source>
</reference>
<feature type="domain" description="Phytocyanin" evidence="5">
    <location>
        <begin position="29"/>
        <end position="129"/>
    </location>
</feature>
<evidence type="ECO:0000259" key="5">
    <source>
        <dbReference type="PROSITE" id="PS51485"/>
    </source>
</evidence>
<dbReference type="SUPFAM" id="SSF49503">
    <property type="entry name" value="Cupredoxins"/>
    <property type="match status" value="1"/>
</dbReference>
<dbReference type="Gramene" id="KGN60694">
    <property type="protein sequence ID" value="KGN60694"/>
    <property type="gene ID" value="Csa_2G006890"/>
</dbReference>
<dbReference type="OMA" id="CISAMEH"/>
<proteinExistence type="predicted"/>
<evidence type="ECO:0000313" key="6">
    <source>
        <dbReference type="EMBL" id="KGN60694.1"/>
    </source>
</evidence>
<feature type="signal peptide" evidence="4">
    <location>
        <begin position="1"/>
        <end position="22"/>
    </location>
</feature>
<dbReference type="Pfam" id="PF02298">
    <property type="entry name" value="Cu_bind_like"/>
    <property type="match status" value="1"/>
</dbReference>
<gene>
    <name evidence="6" type="ORF">Csa_2G006890</name>
</gene>
<keyword evidence="3" id="KW-1133">Transmembrane helix</keyword>
<dbReference type="PANTHER" id="PTHR33021">
    <property type="entry name" value="BLUE COPPER PROTEIN"/>
    <property type="match status" value="1"/>
</dbReference>
<feature type="chain" id="PRO_5001972944" description="Phytocyanin domain-containing protein" evidence="4">
    <location>
        <begin position="23"/>
        <end position="169"/>
    </location>
</feature>
<dbReference type="InterPro" id="IPR003245">
    <property type="entry name" value="Phytocyanin_dom"/>
</dbReference>
<accession>A0A0A0LI34</accession>
<dbReference type="Proteomes" id="UP000029981">
    <property type="component" value="Chromosome 2"/>
</dbReference>
<keyword evidence="7" id="KW-1185">Reference proteome</keyword>
<dbReference type="FunFam" id="2.60.40.420:FF:000034">
    <property type="entry name" value="Cupredoxin superfamily protein"/>
    <property type="match status" value="1"/>
</dbReference>
<dbReference type="InterPro" id="IPR039391">
    <property type="entry name" value="Phytocyanin-like"/>
</dbReference>
<evidence type="ECO:0000256" key="1">
    <source>
        <dbReference type="ARBA" id="ARBA00023157"/>
    </source>
</evidence>
<evidence type="ECO:0000313" key="7">
    <source>
        <dbReference type="Proteomes" id="UP000029981"/>
    </source>
</evidence>
<dbReference type="Gene3D" id="2.60.40.420">
    <property type="entry name" value="Cupredoxins - blue copper proteins"/>
    <property type="match status" value="1"/>
</dbReference>
<keyword evidence="2" id="KW-0325">Glycoprotein</keyword>
<evidence type="ECO:0000256" key="4">
    <source>
        <dbReference type="SAM" id="SignalP"/>
    </source>
</evidence>
<keyword evidence="1" id="KW-1015">Disulfide bond</keyword>
<keyword evidence="3" id="KW-0472">Membrane</keyword>
<sequence>MGSTMSFVSCLIIALALAAAMATTSTASTTYKVGDDQGWKVPKDDPAHYMAWPVNKTFTVGDKLEFTWTGTHNVAEVTKEEYTRCVEVKTVHEFSPVTISLDTPGPKYFICAVVPHCSFGQRLTIVVEPDSSTTPPAPEPTPSSAPSSLLANSLYAAMLTIVSMFFTRL</sequence>
<dbReference type="AlphaFoldDB" id="A0A0A0LI34"/>
<evidence type="ECO:0000256" key="2">
    <source>
        <dbReference type="ARBA" id="ARBA00023180"/>
    </source>
</evidence>
<reference evidence="6 7" key="1">
    <citation type="journal article" date="2009" name="Nat. Genet.">
        <title>The genome of the cucumber, Cucumis sativus L.</title>
        <authorList>
            <person name="Huang S."/>
            <person name="Li R."/>
            <person name="Zhang Z."/>
            <person name="Li L."/>
            <person name="Gu X."/>
            <person name="Fan W."/>
            <person name="Lucas W.J."/>
            <person name="Wang X."/>
            <person name="Xie B."/>
            <person name="Ni P."/>
            <person name="Ren Y."/>
            <person name="Zhu H."/>
            <person name="Li J."/>
            <person name="Lin K."/>
            <person name="Jin W."/>
            <person name="Fei Z."/>
            <person name="Li G."/>
            <person name="Staub J."/>
            <person name="Kilian A."/>
            <person name="van der Vossen E.A."/>
            <person name="Wu Y."/>
            <person name="Guo J."/>
            <person name="He J."/>
            <person name="Jia Z."/>
            <person name="Ren Y."/>
            <person name="Tian G."/>
            <person name="Lu Y."/>
            <person name="Ruan J."/>
            <person name="Qian W."/>
            <person name="Wang M."/>
            <person name="Huang Q."/>
            <person name="Li B."/>
            <person name="Xuan Z."/>
            <person name="Cao J."/>
            <person name="Asan"/>
            <person name="Wu Z."/>
            <person name="Zhang J."/>
            <person name="Cai Q."/>
            <person name="Bai Y."/>
            <person name="Zhao B."/>
            <person name="Han Y."/>
            <person name="Li Y."/>
            <person name="Li X."/>
            <person name="Wang S."/>
            <person name="Shi Q."/>
            <person name="Liu S."/>
            <person name="Cho W.K."/>
            <person name="Kim J.Y."/>
            <person name="Xu Y."/>
            <person name="Heller-Uszynska K."/>
            <person name="Miao H."/>
            <person name="Cheng Z."/>
            <person name="Zhang S."/>
            <person name="Wu J."/>
            <person name="Yang Y."/>
            <person name="Kang H."/>
            <person name="Li M."/>
            <person name="Liang H."/>
            <person name="Ren X."/>
            <person name="Shi Z."/>
            <person name="Wen M."/>
            <person name="Jian M."/>
            <person name="Yang H."/>
            <person name="Zhang G."/>
            <person name="Yang Z."/>
            <person name="Chen R."/>
            <person name="Liu S."/>
            <person name="Li J."/>
            <person name="Ma L."/>
            <person name="Liu H."/>
            <person name="Zhou Y."/>
            <person name="Zhao J."/>
            <person name="Fang X."/>
            <person name="Li G."/>
            <person name="Fang L."/>
            <person name="Li Y."/>
            <person name="Liu D."/>
            <person name="Zheng H."/>
            <person name="Zhang Y."/>
            <person name="Qin N."/>
            <person name="Li Z."/>
            <person name="Yang G."/>
            <person name="Yang S."/>
            <person name="Bolund L."/>
            <person name="Kristiansen K."/>
            <person name="Zheng H."/>
            <person name="Li S."/>
            <person name="Zhang X."/>
            <person name="Yang H."/>
            <person name="Wang J."/>
            <person name="Sun R."/>
            <person name="Zhang B."/>
            <person name="Jiang S."/>
            <person name="Wang J."/>
            <person name="Du Y."/>
            <person name="Li S."/>
        </authorList>
    </citation>
    <scope>NUCLEOTIDE SEQUENCE [LARGE SCALE GENOMIC DNA]</scope>
    <source>
        <strain evidence="7">cv. 9930</strain>
    </source>
</reference>
<protein>
    <recommendedName>
        <fullName evidence="5">Phytocyanin domain-containing protein</fullName>
    </recommendedName>
</protein>
<dbReference type="PROSITE" id="PS51485">
    <property type="entry name" value="PHYTOCYANIN"/>
    <property type="match status" value="1"/>
</dbReference>
<evidence type="ECO:0000256" key="3">
    <source>
        <dbReference type="SAM" id="Phobius"/>
    </source>
</evidence>